<feature type="region of interest" description="Disordered" evidence="1">
    <location>
        <begin position="1"/>
        <end position="58"/>
    </location>
</feature>
<dbReference type="Proteomes" id="UP000518266">
    <property type="component" value="Unassembled WGS sequence"/>
</dbReference>
<sequence length="135" mass="14999">MFCDGRREQETVHEEGWGPSSPLPPPPPSMFSPPLPCCDPTPGGWGKKSAGGETGGNKFGSYPNTNHWVFEQLPRYMGTTTLRIVYCLDPSIEMQIQTIEHMTLRLWRRREGGLSKVFETDEGGGGREWGEEAGT</sequence>
<comment type="caution">
    <text evidence="2">The sequence shown here is derived from an EMBL/GenBank/DDBJ whole genome shotgun (WGS) entry which is preliminary data.</text>
</comment>
<feature type="compositionally biased region" description="Basic and acidic residues" evidence="1">
    <location>
        <begin position="1"/>
        <end position="16"/>
    </location>
</feature>
<gene>
    <name evidence="2" type="ORF">F7725_008178</name>
</gene>
<evidence type="ECO:0000313" key="3">
    <source>
        <dbReference type="Proteomes" id="UP000518266"/>
    </source>
</evidence>
<accession>A0A7J5Y6E6</accession>
<name>A0A7J5Y6E6_DISMA</name>
<feature type="non-terminal residue" evidence="2">
    <location>
        <position position="135"/>
    </location>
</feature>
<protein>
    <submittedName>
        <fullName evidence="2">Uncharacterized protein</fullName>
    </submittedName>
</protein>
<dbReference type="EMBL" id="JAAKFY010000015">
    <property type="protein sequence ID" value="KAF3845015.1"/>
    <property type="molecule type" value="Genomic_DNA"/>
</dbReference>
<evidence type="ECO:0000256" key="1">
    <source>
        <dbReference type="SAM" id="MobiDB-lite"/>
    </source>
</evidence>
<organism evidence="2 3">
    <name type="scientific">Dissostichus mawsoni</name>
    <name type="common">Antarctic cod</name>
    <dbReference type="NCBI Taxonomy" id="36200"/>
    <lineage>
        <taxon>Eukaryota</taxon>
        <taxon>Metazoa</taxon>
        <taxon>Chordata</taxon>
        <taxon>Craniata</taxon>
        <taxon>Vertebrata</taxon>
        <taxon>Euteleostomi</taxon>
        <taxon>Actinopterygii</taxon>
        <taxon>Neopterygii</taxon>
        <taxon>Teleostei</taxon>
        <taxon>Neoteleostei</taxon>
        <taxon>Acanthomorphata</taxon>
        <taxon>Eupercaria</taxon>
        <taxon>Perciformes</taxon>
        <taxon>Notothenioidei</taxon>
        <taxon>Nototheniidae</taxon>
        <taxon>Dissostichus</taxon>
    </lineage>
</organism>
<reference evidence="2 3" key="1">
    <citation type="submission" date="2020-03" db="EMBL/GenBank/DDBJ databases">
        <title>Dissostichus mawsoni Genome sequencing and assembly.</title>
        <authorList>
            <person name="Park H."/>
        </authorList>
    </citation>
    <scope>NUCLEOTIDE SEQUENCE [LARGE SCALE GENOMIC DNA]</scope>
    <source>
        <strain evidence="2">DM0001</strain>
        <tissue evidence="2">Muscle</tissue>
    </source>
</reference>
<feature type="compositionally biased region" description="Pro residues" evidence="1">
    <location>
        <begin position="21"/>
        <end position="39"/>
    </location>
</feature>
<evidence type="ECO:0000313" key="2">
    <source>
        <dbReference type="EMBL" id="KAF3845015.1"/>
    </source>
</evidence>
<keyword evidence="3" id="KW-1185">Reference proteome</keyword>
<proteinExistence type="predicted"/>
<dbReference type="AlphaFoldDB" id="A0A7J5Y6E6"/>